<dbReference type="InterPro" id="IPR043502">
    <property type="entry name" value="DNA/RNA_pol_sf"/>
</dbReference>
<feature type="domain" description="Reverse transcriptase zinc-binding" evidence="2">
    <location>
        <begin position="468"/>
        <end position="537"/>
    </location>
</feature>
<evidence type="ECO:0000313" key="4">
    <source>
        <dbReference type="EMBL" id="AAV43906.1"/>
    </source>
</evidence>
<reference evidence="3" key="1">
    <citation type="submission" date="2004-11" db="EMBL/GenBank/DDBJ databases">
        <title>Oryza sativa BAC OJ1005_D04 genomic sequence.</title>
        <authorList>
            <person name="Chow T.-Y."/>
            <person name="Hsing Y.-I.C."/>
            <person name="Chen C.-S."/>
            <person name="Chen H.-H."/>
            <person name="Liu S.-M."/>
            <person name="Chao Y.-T."/>
            <person name="Chang S.-J."/>
            <person name="Chen H.-C."/>
            <person name="Chen S.-K."/>
            <person name="Chen T.-R."/>
            <person name="Chen Y.-L."/>
            <person name="Cheng C.-H."/>
            <person name="Chung C.-I."/>
            <person name="Han S.-Y."/>
            <person name="Hsiao S.-H."/>
            <person name="Hsiung J.-N."/>
            <person name="Hsu C.-H."/>
            <person name="Huang J.-J."/>
            <person name="Kau P.-I."/>
            <person name="Lee M.-C."/>
            <person name="Leu H.-L."/>
            <person name="Li Y.-F."/>
            <person name="Lin S.-J."/>
            <person name="Lin Y.-C."/>
            <person name="Wu S.-W."/>
            <person name="Yu C.-Y."/>
            <person name="Yu S.-W."/>
            <person name="Wu H.-P."/>
            <person name="Shaw J.-F."/>
            <person name="Yu Y."/>
            <person name="Rambo T."/>
            <person name="Currie J."/>
            <person name="Collura K."/>
            <person name="Soderlund C."/>
            <person name="Wing R."/>
        </authorList>
    </citation>
    <scope>NUCLEOTIDE SEQUENCE</scope>
</reference>
<dbReference type="PANTHER" id="PTHR33116:SF86">
    <property type="entry name" value="REVERSE TRANSCRIPTASE DOMAIN-CONTAINING PROTEIN"/>
    <property type="match status" value="1"/>
</dbReference>
<dbReference type="InterPro" id="IPR026960">
    <property type="entry name" value="RVT-Znf"/>
</dbReference>
<dbReference type="Pfam" id="PF13966">
    <property type="entry name" value="zf-RVT"/>
    <property type="match status" value="1"/>
</dbReference>
<evidence type="ECO:0000313" key="5">
    <source>
        <dbReference type="Proteomes" id="UP000000763"/>
    </source>
</evidence>
<sequence>MGLHRLRSPAKGSVQCSVGPGNCIVYVGIVQGCISTFDLLDYSGAKQISQAGVFDFFVNRVVQAFFENGEMQEGANDTVIVMIPKTKSPEEMKDFWPISLCNVIYKSAFVSGCMITDNALIAFECFHAIQKCKRENQNFCALKLDLSKAYDRVDWAFLDGVLQRMGFGESWRKWTMSCMTSVRYSICLNGNLLDPFTPTRGLRQGDPLSPYLFLFITDGLSHILEKKSLEGSIQPIKERQEEIKAVLQIQRAGFEDKYLGLPTPEGERKVHWISWEKLTSPKLHGGLGFRDTRSFNQALLARQAWRLIAEPNSLCARLLKAKYYPNGSLTDTAFPSNTSPTWKGIEHGLELLKKGLIWRIGDRRTTKIWRNRWVAHGEKVEVIQKKNWNRLTYVHELLIPGTNAWNEALIRHVATEEDANAILKIHVPNQETSHFPAWHYEKTGLFSGVAWNLTKSAQVQAASSTATNGERKLWENVWKADVQPKVKIFAWKLAHDRLPTWENKRKRRIQPVGICPICGVKEENGFHATVECTMARSLREAIREFWALPPERKFAMTGPDWLLVLLDSLNSSDKARVLYLLWRAWFLRNDMIHGKGTATIAESVNFLVNYEKVQTTNQVDKWHALPEGSAKRRGVQGSVTTGAVEITLGSDNKGSERDDAVSLKCAVLLEVLFDFHNTFQLSFPFVSGNKKGGSFLH</sequence>
<evidence type="ECO:0000259" key="2">
    <source>
        <dbReference type="Pfam" id="PF13966"/>
    </source>
</evidence>
<feature type="domain" description="Reverse transcriptase" evidence="1">
    <location>
        <begin position="84"/>
        <end position="227"/>
    </location>
</feature>
<accession>Q5W741</accession>
<proteinExistence type="predicted"/>
<dbReference type="PANTHER" id="PTHR33116">
    <property type="entry name" value="REVERSE TRANSCRIPTASE ZINC-BINDING DOMAIN-CONTAINING PROTEIN-RELATED-RELATED"/>
    <property type="match status" value="1"/>
</dbReference>
<dbReference type="EMBL" id="AC105320">
    <property type="protein sequence ID" value="AAV43906.1"/>
    <property type="molecule type" value="Genomic_DNA"/>
</dbReference>
<reference evidence="5" key="4">
    <citation type="journal article" date="2008" name="Nucleic Acids Res.">
        <title>The rice annotation project database (RAP-DB): 2008 update.</title>
        <authorList>
            <consortium name="The rice annotation project (RAP)"/>
        </authorList>
    </citation>
    <scope>GENOME REANNOTATION</scope>
    <source>
        <strain evidence="5">cv. Nipponbare</strain>
    </source>
</reference>
<gene>
    <name evidence="3" type="ORF">OJ1005_D04.5</name>
    <name evidence="4" type="ORF">OJ1675_H07.12</name>
</gene>
<dbReference type="EMBL" id="AC117264">
    <property type="protein sequence ID" value="AAV43830.1"/>
    <property type="molecule type" value="Genomic_DNA"/>
</dbReference>
<name>Q5W741_ORYSJ</name>
<dbReference type="SUPFAM" id="SSF56672">
    <property type="entry name" value="DNA/RNA polymerases"/>
    <property type="match status" value="1"/>
</dbReference>
<organism evidence="3 5">
    <name type="scientific">Oryza sativa subsp. japonica</name>
    <name type="common">Rice</name>
    <dbReference type="NCBI Taxonomy" id="39947"/>
    <lineage>
        <taxon>Eukaryota</taxon>
        <taxon>Viridiplantae</taxon>
        <taxon>Streptophyta</taxon>
        <taxon>Embryophyta</taxon>
        <taxon>Tracheophyta</taxon>
        <taxon>Spermatophyta</taxon>
        <taxon>Magnoliopsida</taxon>
        <taxon>Liliopsida</taxon>
        <taxon>Poales</taxon>
        <taxon>Poaceae</taxon>
        <taxon>BOP clade</taxon>
        <taxon>Oryzoideae</taxon>
        <taxon>Oryzeae</taxon>
        <taxon>Oryzinae</taxon>
        <taxon>Oryza</taxon>
        <taxon>Oryza sativa</taxon>
    </lineage>
</organism>
<dbReference type="InterPro" id="IPR000477">
    <property type="entry name" value="RT_dom"/>
</dbReference>
<reference evidence="5" key="3">
    <citation type="journal article" date="2005" name="Nature">
        <title>The map-based sequence of the rice genome.</title>
        <authorList>
            <consortium name="International rice genome sequencing project (IRGSP)"/>
            <person name="Matsumoto T."/>
            <person name="Wu J."/>
            <person name="Kanamori H."/>
            <person name="Katayose Y."/>
            <person name="Fujisawa M."/>
            <person name="Namiki N."/>
            <person name="Mizuno H."/>
            <person name="Yamamoto K."/>
            <person name="Antonio B.A."/>
            <person name="Baba T."/>
            <person name="Sakata K."/>
            <person name="Nagamura Y."/>
            <person name="Aoki H."/>
            <person name="Arikawa K."/>
            <person name="Arita K."/>
            <person name="Bito T."/>
            <person name="Chiden Y."/>
            <person name="Fujitsuka N."/>
            <person name="Fukunaka R."/>
            <person name="Hamada M."/>
            <person name="Harada C."/>
            <person name="Hayashi A."/>
            <person name="Hijishita S."/>
            <person name="Honda M."/>
            <person name="Hosokawa S."/>
            <person name="Ichikawa Y."/>
            <person name="Idonuma A."/>
            <person name="Iijima M."/>
            <person name="Ikeda M."/>
            <person name="Ikeno M."/>
            <person name="Ito K."/>
            <person name="Ito S."/>
            <person name="Ito T."/>
            <person name="Ito Y."/>
            <person name="Ito Y."/>
            <person name="Iwabuchi A."/>
            <person name="Kamiya K."/>
            <person name="Karasawa W."/>
            <person name="Kurita K."/>
            <person name="Katagiri S."/>
            <person name="Kikuta A."/>
            <person name="Kobayashi H."/>
            <person name="Kobayashi N."/>
            <person name="Machita K."/>
            <person name="Maehara T."/>
            <person name="Masukawa M."/>
            <person name="Mizubayashi T."/>
            <person name="Mukai Y."/>
            <person name="Nagasaki H."/>
            <person name="Nagata Y."/>
            <person name="Naito S."/>
            <person name="Nakashima M."/>
            <person name="Nakama Y."/>
            <person name="Nakamichi Y."/>
            <person name="Nakamura M."/>
            <person name="Meguro A."/>
            <person name="Negishi M."/>
            <person name="Ohta I."/>
            <person name="Ohta T."/>
            <person name="Okamoto M."/>
            <person name="Ono N."/>
            <person name="Saji S."/>
            <person name="Sakaguchi M."/>
            <person name="Sakai K."/>
            <person name="Shibata M."/>
            <person name="Shimokawa T."/>
            <person name="Song J."/>
            <person name="Takazaki Y."/>
            <person name="Terasawa K."/>
            <person name="Tsugane M."/>
            <person name="Tsuji K."/>
            <person name="Ueda S."/>
            <person name="Waki K."/>
            <person name="Yamagata H."/>
            <person name="Yamamoto M."/>
            <person name="Yamamoto S."/>
            <person name="Yamane H."/>
            <person name="Yoshiki S."/>
            <person name="Yoshihara R."/>
            <person name="Yukawa K."/>
            <person name="Zhong H."/>
            <person name="Yano M."/>
            <person name="Yuan Q."/>
            <person name="Ouyang S."/>
            <person name="Liu J."/>
            <person name="Jones K.M."/>
            <person name="Gansberger K."/>
            <person name="Moffat K."/>
            <person name="Hill J."/>
            <person name="Bera J."/>
            <person name="Fadrosh D."/>
            <person name="Jin S."/>
            <person name="Johri S."/>
            <person name="Kim M."/>
            <person name="Overton L."/>
            <person name="Reardon M."/>
            <person name="Tsitrin T."/>
            <person name="Vuong H."/>
            <person name="Weaver B."/>
            <person name="Ciecko A."/>
            <person name="Tallon L."/>
            <person name="Jackson J."/>
            <person name="Pai G."/>
            <person name="Aken S.V."/>
            <person name="Utterback T."/>
            <person name="Reidmuller S."/>
            <person name="Feldblyum T."/>
            <person name="Hsiao J."/>
            <person name="Zismann V."/>
            <person name="Iobst S."/>
            <person name="de Vazeille A.R."/>
            <person name="Buell C.R."/>
            <person name="Ying K."/>
            <person name="Li Y."/>
            <person name="Lu T."/>
            <person name="Huang Y."/>
            <person name="Zhao Q."/>
            <person name="Feng Q."/>
            <person name="Zhang L."/>
            <person name="Zhu J."/>
            <person name="Weng Q."/>
            <person name="Mu J."/>
            <person name="Lu Y."/>
            <person name="Fan D."/>
            <person name="Liu Y."/>
            <person name="Guan J."/>
            <person name="Zhang Y."/>
            <person name="Yu S."/>
            <person name="Liu X."/>
            <person name="Zhang Y."/>
            <person name="Hong G."/>
            <person name="Han B."/>
            <person name="Choisne N."/>
            <person name="Demange N."/>
            <person name="Orjeda G."/>
            <person name="Samain S."/>
            <person name="Cattolico L."/>
            <person name="Pelletier E."/>
            <person name="Couloux A."/>
            <person name="Segurens B."/>
            <person name="Wincker P."/>
            <person name="D'Hont A."/>
            <person name="Scarpelli C."/>
            <person name="Weissenbach J."/>
            <person name="Salanoubat M."/>
            <person name="Quetier F."/>
            <person name="Yu Y."/>
            <person name="Kim H.R."/>
            <person name="Rambo T."/>
            <person name="Currie J."/>
            <person name="Collura K."/>
            <person name="Luo M."/>
            <person name="Yang T."/>
            <person name="Ammiraju J.S.S."/>
            <person name="Engler F."/>
            <person name="Soderlund C."/>
            <person name="Wing R.A."/>
            <person name="Palmer L.E."/>
            <person name="de la Bastide M."/>
            <person name="Spiegel L."/>
            <person name="Nascimento L."/>
            <person name="Zutavern T."/>
            <person name="O'Shaughnessy A."/>
            <person name="Dike S."/>
            <person name="Dedhia N."/>
            <person name="Preston R."/>
            <person name="Balija V."/>
            <person name="McCombie W.R."/>
            <person name="Chow T."/>
            <person name="Chen H."/>
            <person name="Chung M."/>
            <person name="Chen C."/>
            <person name="Shaw J."/>
            <person name="Wu H."/>
            <person name="Hsiao K."/>
            <person name="Chao Y."/>
            <person name="Chu M."/>
            <person name="Cheng C."/>
            <person name="Hour A."/>
            <person name="Lee P."/>
            <person name="Lin S."/>
            <person name="Lin Y."/>
            <person name="Liou J."/>
            <person name="Liu S."/>
            <person name="Hsing Y."/>
            <person name="Raghuvanshi S."/>
            <person name="Mohanty A."/>
            <person name="Bharti A.K."/>
            <person name="Gaur A."/>
            <person name="Gupta V."/>
            <person name="Kumar D."/>
            <person name="Ravi V."/>
            <person name="Vij S."/>
            <person name="Kapur A."/>
            <person name="Khurana P."/>
            <person name="Khurana P."/>
            <person name="Khurana J.P."/>
            <person name="Tyagi A.K."/>
            <person name="Gaikwad K."/>
            <person name="Singh A."/>
            <person name="Dalal V."/>
            <person name="Srivastava S."/>
            <person name="Dixit A."/>
            <person name="Pal A.K."/>
            <person name="Ghazi I.A."/>
            <person name="Yadav M."/>
            <person name="Pandit A."/>
            <person name="Bhargava A."/>
            <person name="Sureshbabu K."/>
            <person name="Batra K."/>
            <person name="Sharma T.R."/>
            <person name="Mohapatra T."/>
            <person name="Singh N.K."/>
            <person name="Messing J."/>
            <person name="Nelson A.B."/>
            <person name="Fuks G."/>
            <person name="Kavchok S."/>
            <person name="Keizer G."/>
            <person name="Linton E."/>
            <person name="Llaca V."/>
            <person name="Song R."/>
            <person name="Tanyolac B."/>
            <person name="Young S."/>
            <person name="Ho-Il K."/>
            <person name="Hahn J.H."/>
            <person name="Sangsakoo G."/>
            <person name="Vanavichit A."/>
            <person name="de Mattos Luiz.A.T."/>
            <person name="Zimmer P.D."/>
            <person name="Malone G."/>
            <person name="Dellagostin O."/>
            <person name="de Oliveira A.C."/>
            <person name="Bevan M."/>
            <person name="Bancroft I."/>
            <person name="Minx P."/>
            <person name="Cordum H."/>
            <person name="Wilson R."/>
            <person name="Cheng Z."/>
            <person name="Jin W."/>
            <person name="Jiang J."/>
            <person name="Leong S.A."/>
            <person name="Iwama H."/>
            <person name="Gojobori T."/>
            <person name="Itoh T."/>
            <person name="Niimura Y."/>
            <person name="Fujii Y."/>
            <person name="Habara T."/>
            <person name="Sakai H."/>
            <person name="Sato Y."/>
            <person name="Wilson G."/>
            <person name="Kumar K."/>
            <person name="McCouch S."/>
            <person name="Juretic N."/>
            <person name="Hoen D."/>
            <person name="Wright S."/>
            <person name="Bruskiewich R."/>
            <person name="Bureau T."/>
            <person name="Miyao A."/>
            <person name="Hirochika H."/>
            <person name="Nishikawa T."/>
            <person name="Kadowaki K."/>
            <person name="Sugiura M."/>
            <person name="Burr B."/>
            <person name="Sasaki T."/>
        </authorList>
    </citation>
    <scope>NUCLEOTIDE SEQUENCE [LARGE SCALE GENOMIC DNA]</scope>
    <source>
        <strain evidence="5">cv. Nipponbare</strain>
    </source>
</reference>
<reference evidence="4" key="2">
    <citation type="submission" date="2004-11" db="EMBL/GenBank/DDBJ databases">
        <title>Oryza sativa BAC OJ1675_H07 genomic sequence.</title>
        <authorList>
            <person name="Chow T.-Y."/>
            <person name="Hsing Y.-I.C."/>
            <person name="Chen C.-S."/>
            <person name="Chen H.-H."/>
            <person name="Liu S.-M."/>
            <person name="Chao Y.-T."/>
            <person name="Chang S.-J."/>
            <person name="Chen H.-C."/>
            <person name="Chen S.-K."/>
            <person name="Chen T.-R."/>
            <person name="Chen Y.-L."/>
            <person name="Cheng C.-H."/>
            <person name="Chung C.-I."/>
            <person name="Han S.-Y."/>
            <person name="Hsiao S.-H."/>
            <person name="Hsiung J.-N."/>
            <person name="Hsu C.-H."/>
            <person name="Huang J.-J."/>
            <person name="Kau P.-I."/>
            <person name="Lee M.-C."/>
            <person name="Leu H.-L."/>
            <person name="Li Y.-F."/>
            <person name="Lin S.-J."/>
            <person name="Lin Y.-C."/>
            <person name="Wu S.-W."/>
            <person name="Yu C.-Y."/>
            <person name="Yu S.-W."/>
            <person name="Wu H.-P."/>
            <person name="Shaw J.-F."/>
            <person name="Yu Y."/>
            <person name="Rambo T."/>
            <person name="Currie J."/>
            <person name="Collura K."/>
            <person name="Soderlund C."/>
            <person name="Wing R."/>
        </authorList>
    </citation>
    <scope>NUCLEOTIDE SEQUENCE</scope>
</reference>
<dbReference type="PROSITE" id="PS51257">
    <property type="entry name" value="PROKAR_LIPOPROTEIN"/>
    <property type="match status" value="1"/>
</dbReference>
<protein>
    <recommendedName>
        <fullName evidence="6">Reverse transcriptase domain-containing protein</fullName>
    </recommendedName>
</protein>
<dbReference type="Pfam" id="PF00078">
    <property type="entry name" value="RVT_1"/>
    <property type="match status" value="1"/>
</dbReference>
<evidence type="ECO:0008006" key="6">
    <source>
        <dbReference type="Google" id="ProtNLM"/>
    </source>
</evidence>
<dbReference type="Proteomes" id="UP000000763">
    <property type="component" value="Chromosome 5"/>
</dbReference>
<dbReference type="CDD" id="cd01650">
    <property type="entry name" value="RT_nLTR_like"/>
    <property type="match status" value="1"/>
</dbReference>
<evidence type="ECO:0000259" key="1">
    <source>
        <dbReference type="Pfam" id="PF00078"/>
    </source>
</evidence>
<evidence type="ECO:0000313" key="3">
    <source>
        <dbReference type="EMBL" id="AAV43830.1"/>
    </source>
</evidence>
<dbReference type="AlphaFoldDB" id="Q5W741"/>